<evidence type="ECO:0000256" key="1">
    <source>
        <dbReference type="ARBA" id="ARBA00004123"/>
    </source>
</evidence>
<gene>
    <name evidence="5" type="ORF">SCAR479_00642</name>
</gene>
<dbReference type="Proteomes" id="UP001465668">
    <property type="component" value="Unassembled WGS sequence"/>
</dbReference>
<keyword evidence="6" id="KW-1185">Reference proteome</keyword>
<dbReference type="PANTHER" id="PTHR37534">
    <property type="entry name" value="TRANSCRIPTIONAL ACTIVATOR PROTEIN UGA3"/>
    <property type="match status" value="1"/>
</dbReference>
<feature type="region of interest" description="Disordered" evidence="3">
    <location>
        <begin position="127"/>
        <end position="153"/>
    </location>
</feature>
<evidence type="ECO:0000313" key="6">
    <source>
        <dbReference type="Proteomes" id="UP001465668"/>
    </source>
</evidence>
<evidence type="ECO:0000256" key="2">
    <source>
        <dbReference type="ARBA" id="ARBA00023242"/>
    </source>
</evidence>
<evidence type="ECO:0000256" key="3">
    <source>
        <dbReference type="SAM" id="MobiDB-lite"/>
    </source>
</evidence>
<evidence type="ECO:0000259" key="4">
    <source>
        <dbReference type="PROSITE" id="PS50048"/>
    </source>
</evidence>
<dbReference type="Gene3D" id="4.10.240.10">
    <property type="entry name" value="Zn(2)-C6 fungal-type DNA-binding domain"/>
    <property type="match status" value="1"/>
</dbReference>
<dbReference type="InterPro" id="IPR001138">
    <property type="entry name" value="Zn2Cys6_DnaBD"/>
</dbReference>
<dbReference type="PROSITE" id="PS00463">
    <property type="entry name" value="ZN2_CY6_FUNGAL_1"/>
    <property type="match status" value="1"/>
</dbReference>
<proteinExistence type="predicted"/>
<reference evidence="5 6" key="1">
    <citation type="submission" date="2024-02" db="EMBL/GenBank/DDBJ databases">
        <title>First draft genome assembly of two strains of Seiridium cardinale.</title>
        <authorList>
            <person name="Emiliani G."/>
            <person name="Scali E."/>
        </authorList>
    </citation>
    <scope>NUCLEOTIDE SEQUENCE [LARGE SCALE GENOMIC DNA]</scope>
    <source>
        <strain evidence="5 6">BM-138-000479</strain>
    </source>
</reference>
<dbReference type="CDD" id="cd00067">
    <property type="entry name" value="GAL4"/>
    <property type="match status" value="1"/>
</dbReference>
<comment type="subcellular location">
    <subcellularLocation>
        <location evidence="1">Nucleus</location>
    </subcellularLocation>
</comment>
<dbReference type="Pfam" id="PF00172">
    <property type="entry name" value="Zn_clus"/>
    <property type="match status" value="1"/>
</dbReference>
<evidence type="ECO:0000313" key="5">
    <source>
        <dbReference type="EMBL" id="KAK9784083.1"/>
    </source>
</evidence>
<organism evidence="5 6">
    <name type="scientific">Seiridium cardinale</name>
    <dbReference type="NCBI Taxonomy" id="138064"/>
    <lineage>
        <taxon>Eukaryota</taxon>
        <taxon>Fungi</taxon>
        <taxon>Dikarya</taxon>
        <taxon>Ascomycota</taxon>
        <taxon>Pezizomycotina</taxon>
        <taxon>Sordariomycetes</taxon>
        <taxon>Xylariomycetidae</taxon>
        <taxon>Amphisphaeriales</taxon>
        <taxon>Sporocadaceae</taxon>
        <taxon>Seiridium</taxon>
    </lineage>
</organism>
<dbReference type="Pfam" id="PF11951">
    <property type="entry name" value="Fungal_trans_2"/>
    <property type="match status" value="1"/>
</dbReference>
<dbReference type="SMART" id="SM00066">
    <property type="entry name" value="GAL4"/>
    <property type="match status" value="1"/>
</dbReference>
<accession>A0ABR2YA28</accession>
<protein>
    <submittedName>
        <fullName evidence="5">Transcription factor dibT</fullName>
    </submittedName>
</protein>
<feature type="domain" description="Zn(2)-C6 fungal-type" evidence="4">
    <location>
        <begin position="10"/>
        <end position="38"/>
    </location>
</feature>
<name>A0ABR2YA28_9PEZI</name>
<dbReference type="InterPro" id="IPR021858">
    <property type="entry name" value="Fun_TF"/>
</dbReference>
<dbReference type="SUPFAM" id="SSF57701">
    <property type="entry name" value="Zn2/Cys6 DNA-binding domain"/>
    <property type="match status" value="1"/>
</dbReference>
<dbReference type="EMBL" id="JARVKM010000001">
    <property type="protein sequence ID" value="KAK9784083.1"/>
    <property type="molecule type" value="Genomic_DNA"/>
</dbReference>
<dbReference type="PANTHER" id="PTHR37534:SF20">
    <property type="entry name" value="PRO1A C6 ZINK-FINGER PROTEIN"/>
    <property type="match status" value="1"/>
</dbReference>
<dbReference type="PROSITE" id="PS50048">
    <property type="entry name" value="ZN2_CY6_FUNGAL_2"/>
    <property type="match status" value="1"/>
</dbReference>
<comment type="caution">
    <text evidence="5">The sequence shown here is derived from an EMBL/GenBank/DDBJ whole genome shotgun (WGS) entry which is preliminary data.</text>
</comment>
<sequence>MPPGRKQGAGCWTCRLRRKRCDSVQPVCGSCQSLEITCYSGEARPSWMDGGSGQKHMSETIKGRIKQNALFRRERRLLAHGDHDMIMAMETDRAPHEDAESASALVSFTTSRVTDPVVEYDALADSTASTPSTSLGRPNTLRSSVDPFDQSQSPLTIASWTSGPRTLPSGCSAGNSQLAVPIQVQLGSVMIYLDYVFPFLFPFYQPSLVETGRQWLLGLLCQNDVSFHLASSLSAYFFSLVPQSDDQDMHDDCKALVWDKLIEQMDLAIGSIQSTVSAVSGSGAQSPLLDKTRIMQEITQLLVVEVTVRNNVNWMIHLTPALSIFDEIFKCHGVDHSSGPSLNVLSNALPSSIPVTTQHHKALPNTADQSALVFFVSLLLFVDIVASTSLGTSPALQSYHSSLFSSQADEKFRLRLESVVGCQNWALVAIGNISALCAWKRDAKQSGNFSVFNLVNLADPISKALEKGLEDLNIGPISSLTKKASTSRLEAYYSRHDRAIDYSFTANITRIWAHAAIIYLSVSLSGWQTNNHDMQASVAQVLGLLEMVDSPGQLRSLSWPICIAGCLALPAQEHIFRRIVSTMGPLGKFGTLSNALGIMEAVWKSRNTIDGNVWDIASSLSILGSPSLLI</sequence>
<dbReference type="InterPro" id="IPR036864">
    <property type="entry name" value="Zn2-C6_fun-type_DNA-bd_sf"/>
</dbReference>
<keyword evidence="2" id="KW-0539">Nucleus</keyword>